<evidence type="ECO:0000256" key="7">
    <source>
        <dbReference type="ARBA" id="ARBA00023070"/>
    </source>
</evidence>
<dbReference type="PANTHER" id="PTHR10742">
    <property type="entry name" value="FLAVIN MONOAMINE OXIDASE"/>
    <property type="match status" value="1"/>
</dbReference>
<dbReference type="EC" id="1.13.12.3" evidence="4"/>
<comment type="pathway">
    <text evidence="2">Plant hormone metabolism; auxin biosynthesis.</text>
</comment>
<dbReference type="InterPro" id="IPR050281">
    <property type="entry name" value="Flavin_monoamine_oxidase"/>
</dbReference>
<feature type="domain" description="Amine oxidase" evidence="9">
    <location>
        <begin position="15"/>
        <end position="432"/>
    </location>
</feature>
<evidence type="ECO:0000256" key="1">
    <source>
        <dbReference type="ARBA" id="ARBA00001974"/>
    </source>
</evidence>
<evidence type="ECO:0000256" key="4">
    <source>
        <dbReference type="ARBA" id="ARBA00012535"/>
    </source>
</evidence>
<dbReference type="SUPFAM" id="SSF51905">
    <property type="entry name" value="FAD/NAD(P)-binding domain"/>
    <property type="match status" value="1"/>
</dbReference>
<protein>
    <recommendedName>
        <fullName evidence="5">Tryptophan 2-monooxygenase</fullName>
        <ecNumber evidence="4">1.13.12.3</ecNumber>
    </recommendedName>
</protein>
<dbReference type="InterPro" id="IPR001613">
    <property type="entry name" value="Flavin_amine_oxidase"/>
</dbReference>
<dbReference type="SUPFAM" id="SSF54373">
    <property type="entry name" value="FAD-linked reductases, C-terminal domain"/>
    <property type="match status" value="1"/>
</dbReference>
<evidence type="ECO:0000256" key="3">
    <source>
        <dbReference type="ARBA" id="ARBA00005833"/>
    </source>
</evidence>
<dbReference type="InterPro" id="IPR002937">
    <property type="entry name" value="Amino_oxidase"/>
</dbReference>
<comment type="caution">
    <text evidence="10">The sequence shown here is derived from an EMBL/GenBank/DDBJ whole genome shotgun (WGS) entry which is preliminary data.</text>
</comment>
<dbReference type="Gene3D" id="3.50.50.60">
    <property type="entry name" value="FAD/NAD(P)-binding domain"/>
    <property type="match status" value="1"/>
</dbReference>
<proteinExistence type="inferred from homology"/>
<dbReference type="EMBL" id="BMHT01000010">
    <property type="protein sequence ID" value="GGF26803.1"/>
    <property type="molecule type" value="Genomic_DNA"/>
</dbReference>
<keyword evidence="6" id="KW-0560">Oxidoreductase</keyword>
<organism evidence="10 11">
    <name type="scientific">Hymenobacter cavernae</name>
    <dbReference type="NCBI Taxonomy" id="2044852"/>
    <lineage>
        <taxon>Bacteria</taxon>
        <taxon>Pseudomonadati</taxon>
        <taxon>Bacteroidota</taxon>
        <taxon>Cytophagia</taxon>
        <taxon>Cytophagales</taxon>
        <taxon>Hymenobacteraceae</taxon>
        <taxon>Hymenobacter</taxon>
    </lineage>
</organism>
<evidence type="ECO:0000259" key="9">
    <source>
        <dbReference type="Pfam" id="PF01593"/>
    </source>
</evidence>
<name>A0ABQ1UTL0_9BACT</name>
<evidence type="ECO:0000313" key="10">
    <source>
        <dbReference type="EMBL" id="GGF26803.1"/>
    </source>
</evidence>
<evidence type="ECO:0000256" key="5">
    <source>
        <dbReference type="ARBA" id="ARBA00017871"/>
    </source>
</evidence>
<comment type="similarity">
    <text evidence="3">Belongs to the tryptophan 2-monooxygenase family.</text>
</comment>
<evidence type="ECO:0000256" key="2">
    <source>
        <dbReference type="ARBA" id="ARBA00004814"/>
    </source>
</evidence>
<evidence type="ECO:0000256" key="8">
    <source>
        <dbReference type="ARBA" id="ARBA00047321"/>
    </source>
</evidence>
<evidence type="ECO:0000313" key="11">
    <source>
        <dbReference type="Proteomes" id="UP000632273"/>
    </source>
</evidence>
<evidence type="ECO:0000256" key="6">
    <source>
        <dbReference type="ARBA" id="ARBA00023002"/>
    </source>
</evidence>
<gene>
    <name evidence="10" type="ORF">GCM10011383_42950</name>
</gene>
<keyword evidence="11" id="KW-1185">Reference proteome</keyword>
<dbReference type="PANTHER" id="PTHR10742:SF410">
    <property type="entry name" value="LYSINE-SPECIFIC HISTONE DEMETHYLASE 2"/>
    <property type="match status" value="1"/>
</dbReference>
<reference evidence="11" key="1">
    <citation type="journal article" date="2019" name="Int. J. Syst. Evol. Microbiol.">
        <title>The Global Catalogue of Microorganisms (GCM) 10K type strain sequencing project: providing services to taxonomists for standard genome sequencing and annotation.</title>
        <authorList>
            <consortium name="The Broad Institute Genomics Platform"/>
            <consortium name="The Broad Institute Genome Sequencing Center for Infectious Disease"/>
            <person name="Wu L."/>
            <person name="Ma J."/>
        </authorList>
    </citation>
    <scope>NUCLEOTIDE SEQUENCE [LARGE SCALE GENOMIC DNA]</scope>
    <source>
        <strain evidence="11">CGMCC 1.15197</strain>
    </source>
</reference>
<dbReference type="InterPro" id="IPR036188">
    <property type="entry name" value="FAD/NAD-bd_sf"/>
</dbReference>
<keyword evidence="7" id="KW-0073">Auxin biosynthesis</keyword>
<dbReference type="Pfam" id="PF01593">
    <property type="entry name" value="Amino_oxidase"/>
    <property type="match status" value="1"/>
</dbReference>
<dbReference type="Proteomes" id="UP000632273">
    <property type="component" value="Unassembled WGS sequence"/>
</dbReference>
<accession>A0ABQ1UTL0</accession>
<dbReference type="PRINTS" id="PR00757">
    <property type="entry name" value="AMINEOXDASEF"/>
</dbReference>
<comment type="catalytic activity">
    <reaction evidence="8">
        <text>L-tryptophan + O2 = indole-3-acetamide + CO2 + H2O</text>
        <dbReference type="Rhea" id="RHEA:16165"/>
        <dbReference type="ChEBI" id="CHEBI:15377"/>
        <dbReference type="ChEBI" id="CHEBI:15379"/>
        <dbReference type="ChEBI" id="CHEBI:16031"/>
        <dbReference type="ChEBI" id="CHEBI:16526"/>
        <dbReference type="ChEBI" id="CHEBI:57912"/>
        <dbReference type="EC" id="1.13.12.3"/>
    </reaction>
</comment>
<comment type="cofactor">
    <cofactor evidence="1">
        <name>FAD</name>
        <dbReference type="ChEBI" id="CHEBI:57692"/>
    </cofactor>
</comment>
<sequence>MLHQQADILLIGAGVAGLMAARDLARANKSVLVLEARDRLGGRIHTFASPDFAQPVELGAEFMHGDVSITRALLHEAGIAYHDTEGKNYEVGRGQAVETGDYMEDLPLLLEKLHELSDDMPLAAFLHQYFPEDRYQLLREQAIRFAEGYDAADSHRASAFALREEWSAGGAEDSPRPVGGYGGMVALLARQLREAGGHVELGTIVQEVHWQPGQVTVHCDQNRHYEARQIVLTVPLGVLQATADEPGYIRFVPELPAQRAAAAAMGFGAIIKILLEFDEVLWEHASANLGQPTPNLGFLFSDAPIPTWWAQLPDPRPLLTGWLGGPTATRLRDAPDETIINQALESLAYIFATTPDFLRTKLHGWRVANWAADPFARGAYTYSTVATATARPVLLQPVEQTLFFAGEALYAGPAFGTVEAALESGANAAQSLLKYP</sequence>
<dbReference type="RefSeq" id="WP_188816155.1">
    <property type="nucleotide sequence ID" value="NZ_BMHT01000010.1"/>
</dbReference>